<evidence type="ECO:0000313" key="7">
    <source>
        <dbReference type="Proteomes" id="UP000295302"/>
    </source>
</evidence>
<keyword evidence="2" id="KW-0238">DNA-binding</keyword>
<dbReference type="GO" id="GO:0043565">
    <property type="term" value="F:sequence-specific DNA binding"/>
    <property type="evidence" value="ECO:0007669"/>
    <property type="project" value="InterPro"/>
</dbReference>
<evidence type="ECO:0000256" key="1">
    <source>
        <dbReference type="ARBA" id="ARBA00023015"/>
    </source>
</evidence>
<comment type="caution">
    <text evidence="6">The sequence shown here is derived from an EMBL/GenBank/DDBJ whole genome shotgun (WGS) entry which is preliminary data.</text>
</comment>
<keyword evidence="3" id="KW-0804">Transcription</keyword>
<keyword evidence="7" id="KW-1185">Reference proteome</keyword>
<protein>
    <submittedName>
        <fullName evidence="6">AraC family transcriptional regulator</fullName>
    </submittedName>
</protein>
<reference evidence="6 7" key="1">
    <citation type="submission" date="2019-03" db="EMBL/GenBank/DDBJ databases">
        <title>Draft genome sequences of novel Actinobacteria.</title>
        <authorList>
            <person name="Sahin N."/>
            <person name="Ay H."/>
            <person name="Saygin H."/>
        </authorList>
    </citation>
    <scope>NUCLEOTIDE SEQUENCE [LARGE SCALE GENOMIC DNA]</scope>
    <source>
        <strain evidence="6 7">CH32</strain>
    </source>
</reference>
<dbReference type="Pfam" id="PF12833">
    <property type="entry name" value="HTH_18"/>
    <property type="match status" value="1"/>
</dbReference>
<dbReference type="AlphaFoldDB" id="A0A4R4YF46"/>
<feature type="region of interest" description="Disordered" evidence="4">
    <location>
        <begin position="252"/>
        <end position="276"/>
    </location>
</feature>
<feature type="region of interest" description="Disordered" evidence="4">
    <location>
        <begin position="300"/>
        <end position="333"/>
    </location>
</feature>
<evidence type="ECO:0000313" key="6">
    <source>
        <dbReference type="EMBL" id="TDD42770.1"/>
    </source>
</evidence>
<evidence type="ECO:0000256" key="2">
    <source>
        <dbReference type="ARBA" id="ARBA00023125"/>
    </source>
</evidence>
<organism evidence="6 7">
    <name type="scientific">Nonomuraea terrae</name>
    <dbReference type="NCBI Taxonomy" id="2530383"/>
    <lineage>
        <taxon>Bacteria</taxon>
        <taxon>Bacillati</taxon>
        <taxon>Actinomycetota</taxon>
        <taxon>Actinomycetes</taxon>
        <taxon>Streptosporangiales</taxon>
        <taxon>Streptosporangiaceae</taxon>
        <taxon>Nonomuraea</taxon>
    </lineage>
</organism>
<sequence length="333" mass="35164">MLEGECSIELADRTLRLVAGDMVLLARGQAHTVHSGAGAEAGIRRQNGAAFTTARAAGSGGLLDLFCGHYTFRPGAGDILFATLPDVVHVTLAPQASEHVRALTALMRDEADNEGHGTAVILSSLCDVLLTMALRHSPHRRPTDRAPWTAIDDPRMQAAMDAVIRDPGHGWTIAELAEIAAMSRATFIRHFTRDTGMRVGVFLTKVRMMIAAELLTDTDHSIGSIAAAVGFHSESSFGRAFRLATAMTPARFRREASRRPEPRSDGPTAVSPTRLPRALVPLRLEPSQFTGCIAAPGDASAQVSAGAASPSRSSTDGSLPSAAPRGRHAPATG</sequence>
<dbReference type="InterPro" id="IPR018062">
    <property type="entry name" value="HTH_AraC-typ_CS"/>
</dbReference>
<feature type="domain" description="HTH araC/xylS-type" evidence="5">
    <location>
        <begin position="154"/>
        <end position="255"/>
    </location>
</feature>
<dbReference type="PANTHER" id="PTHR46796:SF7">
    <property type="entry name" value="ARAC FAMILY TRANSCRIPTIONAL REGULATOR"/>
    <property type="match status" value="1"/>
</dbReference>
<evidence type="ECO:0000256" key="3">
    <source>
        <dbReference type="ARBA" id="ARBA00023163"/>
    </source>
</evidence>
<dbReference type="SUPFAM" id="SSF46689">
    <property type="entry name" value="Homeodomain-like"/>
    <property type="match status" value="2"/>
</dbReference>
<name>A0A4R4YF46_9ACTN</name>
<dbReference type="InterPro" id="IPR050204">
    <property type="entry name" value="AraC_XylS_family_regulators"/>
</dbReference>
<dbReference type="InterPro" id="IPR009057">
    <property type="entry name" value="Homeodomain-like_sf"/>
</dbReference>
<dbReference type="PROSITE" id="PS01124">
    <property type="entry name" value="HTH_ARAC_FAMILY_2"/>
    <property type="match status" value="1"/>
</dbReference>
<accession>A0A4R4YF46</accession>
<dbReference type="InterPro" id="IPR032783">
    <property type="entry name" value="AraC_lig"/>
</dbReference>
<dbReference type="Pfam" id="PF12852">
    <property type="entry name" value="Cupin_6"/>
    <property type="match status" value="1"/>
</dbReference>
<evidence type="ECO:0000256" key="4">
    <source>
        <dbReference type="SAM" id="MobiDB-lite"/>
    </source>
</evidence>
<dbReference type="OrthoDB" id="241790at2"/>
<proteinExistence type="predicted"/>
<keyword evidence="1" id="KW-0805">Transcription regulation</keyword>
<gene>
    <name evidence="6" type="ORF">E1286_30080</name>
</gene>
<dbReference type="PANTHER" id="PTHR46796">
    <property type="entry name" value="HTH-TYPE TRANSCRIPTIONAL ACTIVATOR RHAS-RELATED"/>
    <property type="match status" value="1"/>
</dbReference>
<dbReference type="PROSITE" id="PS00041">
    <property type="entry name" value="HTH_ARAC_FAMILY_1"/>
    <property type="match status" value="1"/>
</dbReference>
<evidence type="ECO:0000259" key="5">
    <source>
        <dbReference type="PROSITE" id="PS01124"/>
    </source>
</evidence>
<dbReference type="SMART" id="SM00342">
    <property type="entry name" value="HTH_ARAC"/>
    <property type="match status" value="1"/>
</dbReference>
<dbReference type="Proteomes" id="UP000295302">
    <property type="component" value="Unassembled WGS sequence"/>
</dbReference>
<feature type="compositionally biased region" description="Basic and acidic residues" evidence="4">
    <location>
        <begin position="252"/>
        <end position="264"/>
    </location>
</feature>
<dbReference type="GO" id="GO:0003700">
    <property type="term" value="F:DNA-binding transcription factor activity"/>
    <property type="evidence" value="ECO:0007669"/>
    <property type="project" value="InterPro"/>
</dbReference>
<dbReference type="InterPro" id="IPR018060">
    <property type="entry name" value="HTH_AraC"/>
</dbReference>
<dbReference type="Gene3D" id="1.10.10.60">
    <property type="entry name" value="Homeodomain-like"/>
    <property type="match status" value="2"/>
</dbReference>
<dbReference type="EMBL" id="SMKQ01000121">
    <property type="protein sequence ID" value="TDD42770.1"/>
    <property type="molecule type" value="Genomic_DNA"/>
</dbReference>